<protein>
    <recommendedName>
        <fullName evidence="2 5">Methionyl-tRNA formyltransferase</fullName>
        <ecNumber evidence="2 5">2.1.2.9</ecNumber>
    </recommendedName>
</protein>
<dbReference type="CDD" id="cd08646">
    <property type="entry name" value="FMT_core_Met-tRNA-FMT_N"/>
    <property type="match status" value="1"/>
</dbReference>
<evidence type="ECO:0000256" key="5">
    <source>
        <dbReference type="HAMAP-Rule" id="MF_00182"/>
    </source>
</evidence>
<dbReference type="GO" id="GO:0004479">
    <property type="term" value="F:methionyl-tRNA formyltransferase activity"/>
    <property type="evidence" value="ECO:0007669"/>
    <property type="project" value="UniProtKB-UniRule"/>
</dbReference>
<comment type="caution">
    <text evidence="8">The sequence shown here is derived from an EMBL/GenBank/DDBJ whole genome shotgun (WGS) entry which is preliminary data.</text>
</comment>
<dbReference type="Pfam" id="PF02911">
    <property type="entry name" value="Formyl_trans_C"/>
    <property type="match status" value="1"/>
</dbReference>
<gene>
    <name evidence="5" type="primary">fmt</name>
    <name evidence="9" type="ORF">E5982_00185</name>
    <name evidence="8" type="ORF">FHR31_000514</name>
</gene>
<dbReference type="HAMAP" id="MF_00182">
    <property type="entry name" value="Formyl_trans"/>
    <property type="match status" value="1"/>
</dbReference>
<evidence type="ECO:0000313" key="9">
    <source>
        <dbReference type="EMBL" id="TJW12065.1"/>
    </source>
</evidence>
<dbReference type="InterPro" id="IPR041711">
    <property type="entry name" value="Met-tRNA-FMT_N"/>
</dbReference>
<dbReference type="GO" id="GO:0005829">
    <property type="term" value="C:cytosol"/>
    <property type="evidence" value="ECO:0007669"/>
    <property type="project" value="TreeGrafter"/>
</dbReference>
<feature type="domain" description="Formyl transferase C-terminal" evidence="7">
    <location>
        <begin position="224"/>
        <end position="305"/>
    </location>
</feature>
<evidence type="ECO:0000256" key="1">
    <source>
        <dbReference type="ARBA" id="ARBA00010699"/>
    </source>
</evidence>
<feature type="binding site" evidence="5">
    <location>
        <begin position="112"/>
        <end position="115"/>
    </location>
    <ligand>
        <name>(6S)-5,6,7,8-tetrahydrofolate</name>
        <dbReference type="ChEBI" id="CHEBI:57453"/>
    </ligand>
</feature>
<dbReference type="Proteomes" id="UP000530850">
    <property type="component" value="Unassembled WGS sequence"/>
</dbReference>
<accession>A0A3N0AA93</accession>
<feature type="domain" description="Formyl transferase N-terminal" evidence="6">
    <location>
        <begin position="1"/>
        <end position="161"/>
    </location>
</feature>
<evidence type="ECO:0000259" key="7">
    <source>
        <dbReference type="Pfam" id="PF02911"/>
    </source>
</evidence>
<evidence type="ECO:0000313" key="10">
    <source>
        <dbReference type="Proteomes" id="UP000309454"/>
    </source>
</evidence>
<sequence>MRIVFMGTPRFAADILACLLEQLPEGCELSAVYTRPDAVRGRGKKLVPSPVKEVALGAGLPVFEPRTLRSDEAQAQLAELRPDAVLVAAYGMLLPQVVLDIPRFGCFNAHASLLPRWRGAAPVERALLAGDEQVGVCVMKMEAGLDTGDFAYCAAVDCESRSAEELLALMAPLAAEGFRALLRAVEAGDVPWQRQDEALVTYARKIEKGELDLSPALGPLDNVRRVRSASEAHPAKCSIDGVRAAIAQAAPVDEDGLPEEGLAPGAAVFFRKRLLLGARGGAFEVRRLKPEGKKEMDAAAFVAGRQNLRAAGATWETE</sequence>
<dbReference type="PANTHER" id="PTHR11138">
    <property type="entry name" value="METHIONYL-TRNA FORMYLTRANSFERASE"/>
    <property type="match status" value="1"/>
</dbReference>
<evidence type="ECO:0000256" key="2">
    <source>
        <dbReference type="ARBA" id="ARBA00012261"/>
    </source>
</evidence>
<dbReference type="InterPro" id="IPR036477">
    <property type="entry name" value="Formyl_transf_N_sf"/>
</dbReference>
<proteinExistence type="inferred from homology"/>
<dbReference type="Gene3D" id="3.40.50.12230">
    <property type="match status" value="1"/>
</dbReference>
<evidence type="ECO:0000313" key="11">
    <source>
        <dbReference type="Proteomes" id="UP000530850"/>
    </source>
</evidence>
<dbReference type="PANTHER" id="PTHR11138:SF5">
    <property type="entry name" value="METHIONYL-TRNA FORMYLTRANSFERASE, MITOCHONDRIAL"/>
    <property type="match status" value="1"/>
</dbReference>
<dbReference type="AlphaFoldDB" id="A0A3N0AA93"/>
<dbReference type="Proteomes" id="UP000309454">
    <property type="component" value="Unassembled WGS sequence"/>
</dbReference>
<evidence type="ECO:0000313" key="8">
    <source>
        <dbReference type="EMBL" id="MBB3170734.1"/>
    </source>
</evidence>
<dbReference type="InterPro" id="IPR002376">
    <property type="entry name" value="Formyl_transf_N"/>
</dbReference>
<dbReference type="EMBL" id="SSTM01000001">
    <property type="protein sequence ID" value="TJW12065.1"/>
    <property type="molecule type" value="Genomic_DNA"/>
</dbReference>
<comment type="catalytic activity">
    <reaction evidence="5">
        <text>L-methionyl-tRNA(fMet) + (6R)-10-formyltetrahydrofolate = N-formyl-L-methionyl-tRNA(fMet) + (6S)-5,6,7,8-tetrahydrofolate + H(+)</text>
        <dbReference type="Rhea" id="RHEA:24380"/>
        <dbReference type="Rhea" id="RHEA-COMP:9952"/>
        <dbReference type="Rhea" id="RHEA-COMP:9953"/>
        <dbReference type="ChEBI" id="CHEBI:15378"/>
        <dbReference type="ChEBI" id="CHEBI:57453"/>
        <dbReference type="ChEBI" id="CHEBI:78530"/>
        <dbReference type="ChEBI" id="CHEBI:78844"/>
        <dbReference type="ChEBI" id="CHEBI:195366"/>
        <dbReference type="EC" id="2.1.2.9"/>
    </reaction>
</comment>
<dbReference type="InterPro" id="IPR005794">
    <property type="entry name" value="Fmt"/>
</dbReference>
<dbReference type="EC" id="2.1.2.9" evidence="2 5"/>
<reference evidence="9 10" key="1">
    <citation type="submission" date="2019-04" db="EMBL/GenBank/DDBJ databases">
        <title>Microbes associate with the intestines of laboratory mice.</title>
        <authorList>
            <person name="Navarre W."/>
            <person name="Wong E."/>
            <person name="Huang K.C."/>
            <person name="Tropini C."/>
            <person name="Ng K."/>
            <person name="Yu B."/>
        </authorList>
    </citation>
    <scope>NUCLEOTIDE SEQUENCE [LARGE SCALE GENOMIC DNA]</scope>
    <source>
        <strain evidence="9 10">NM48_B13</strain>
    </source>
</reference>
<organism evidence="8 11">
    <name type="scientific">Parvibacter caecicola</name>
    <dbReference type="NCBI Taxonomy" id="747645"/>
    <lineage>
        <taxon>Bacteria</taxon>
        <taxon>Bacillati</taxon>
        <taxon>Actinomycetota</taxon>
        <taxon>Coriobacteriia</taxon>
        <taxon>Coriobacteriales</taxon>
        <taxon>Coriobacteriaceae</taxon>
        <taxon>Parvibacter</taxon>
    </lineage>
</organism>
<evidence type="ECO:0000259" key="6">
    <source>
        <dbReference type="Pfam" id="PF00551"/>
    </source>
</evidence>
<keyword evidence="10" id="KW-1185">Reference proteome</keyword>
<reference evidence="8 11" key="2">
    <citation type="submission" date="2020-08" db="EMBL/GenBank/DDBJ databases">
        <title>Sequencing the genomes of 1000 actinobacteria strains.</title>
        <authorList>
            <person name="Klenk H.-P."/>
        </authorList>
    </citation>
    <scope>NUCLEOTIDE SEQUENCE [LARGE SCALE GENOMIC DNA]</scope>
    <source>
        <strain evidence="8 11">DSM 22242</strain>
    </source>
</reference>
<comment type="similarity">
    <text evidence="1 5">Belongs to the Fmt family.</text>
</comment>
<dbReference type="InterPro" id="IPR005793">
    <property type="entry name" value="Formyl_trans_C"/>
</dbReference>
<dbReference type="OrthoDB" id="9802815at2"/>
<keyword evidence="3 5" id="KW-0808">Transferase</keyword>
<evidence type="ECO:0000256" key="4">
    <source>
        <dbReference type="ARBA" id="ARBA00022917"/>
    </source>
</evidence>
<dbReference type="EMBL" id="JACHYA010000001">
    <property type="protein sequence ID" value="MBB3170734.1"/>
    <property type="molecule type" value="Genomic_DNA"/>
</dbReference>
<comment type="function">
    <text evidence="5">Attaches a formyl group to the free amino group of methionyl-tRNA(fMet). The formyl group appears to play a dual role in the initiator identity of N-formylmethionyl-tRNA by promoting its recognition by IF2 and preventing the misappropriation of this tRNA by the elongation apparatus.</text>
</comment>
<evidence type="ECO:0000256" key="3">
    <source>
        <dbReference type="ARBA" id="ARBA00022679"/>
    </source>
</evidence>
<dbReference type="RefSeq" id="WP_123186205.1">
    <property type="nucleotide sequence ID" value="NZ_CANSOV010000066.1"/>
</dbReference>
<dbReference type="SUPFAM" id="SSF53328">
    <property type="entry name" value="Formyltransferase"/>
    <property type="match status" value="1"/>
</dbReference>
<dbReference type="GeneID" id="93357521"/>
<dbReference type="Pfam" id="PF00551">
    <property type="entry name" value="Formyl_trans_N"/>
    <property type="match status" value="1"/>
</dbReference>
<name>A0A3N0AA93_9ACTN</name>
<dbReference type="SUPFAM" id="SSF50486">
    <property type="entry name" value="FMT C-terminal domain-like"/>
    <property type="match status" value="1"/>
</dbReference>
<keyword evidence="4 5" id="KW-0648">Protein biosynthesis</keyword>
<dbReference type="InterPro" id="IPR011034">
    <property type="entry name" value="Formyl_transferase-like_C_sf"/>
</dbReference>